<dbReference type="EMBL" id="OBQI01000007">
    <property type="protein sequence ID" value="SOC52782.1"/>
    <property type="molecule type" value="Genomic_DNA"/>
</dbReference>
<feature type="compositionally biased region" description="Pro residues" evidence="1">
    <location>
        <begin position="13"/>
        <end position="23"/>
    </location>
</feature>
<organism evidence="3 4">
    <name type="scientific">Blastococcus aggregatus</name>
    <dbReference type="NCBI Taxonomy" id="38502"/>
    <lineage>
        <taxon>Bacteria</taxon>
        <taxon>Bacillati</taxon>
        <taxon>Actinomycetota</taxon>
        <taxon>Actinomycetes</taxon>
        <taxon>Geodermatophilales</taxon>
        <taxon>Geodermatophilaceae</taxon>
        <taxon>Blastococcus</taxon>
    </lineage>
</organism>
<keyword evidence="2" id="KW-0812">Transmembrane</keyword>
<evidence type="ECO:0000256" key="1">
    <source>
        <dbReference type="SAM" id="MobiDB-lite"/>
    </source>
</evidence>
<keyword evidence="4" id="KW-1185">Reference proteome</keyword>
<keyword evidence="2" id="KW-1133">Transmembrane helix</keyword>
<proteinExistence type="predicted"/>
<feature type="region of interest" description="Disordered" evidence="1">
    <location>
        <begin position="1"/>
        <end position="66"/>
    </location>
</feature>
<sequence length="119" mass="13378">MPPDDRTRDITLPPLPGRPPPALPDEWKGLGPLSAEQDPAVVRARRMATGPTDEMAAPPRAVPRERTLAFSSPEMRHRSIEPVQVRSNPRRWPWVLLTLFPILVIVGFGVAWLVLFSRM</sequence>
<gene>
    <name evidence="3" type="ORF">SAMN05660748_4168</name>
</gene>
<reference evidence="4" key="1">
    <citation type="submission" date="2017-08" db="EMBL/GenBank/DDBJ databases">
        <authorList>
            <person name="Varghese N."/>
            <person name="Submissions S."/>
        </authorList>
    </citation>
    <scope>NUCLEOTIDE SEQUENCE [LARGE SCALE GENOMIC DNA]</scope>
    <source>
        <strain evidence="4">DSM 4725</strain>
    </source>
</reference>
<evidence type="ECO:0000313" key="3">
    <source>
        <dbReference type="EMBL" id="SOC52782.1"/>
    </source>
</evidence>
<protein>
    <submittedName>
        <fullName evidence="3">Uncharacterized protein</fullName>
    </submittedName>
</protein>
<keyword evidence="2" id="KW-0472">Membrane</keyword>
<evidence type="ECO:0000256" key="2">
    <source>
        <dbReference type="SAM" id="Phobius"/>
    </source>
</evidence>
<feature type="transmembrane region" description="Helical" evidence="2">
    <location>
        <begin position="94"/>
        <end position="115"/>
    </location>
</feature>
<evidence type="ECO:0000313" key="4">
    <source>
        <dbReference type="Proteomes" id="UP000219435"/>
    </source>
</evidence>
<name>A0A285VFB6_9ACTN</name>
<dbReference type="Proteomes" id="UP000219435">
    <property type="component" value="Unassembled WGS sequence"/>
</dbReference>
<dbReference type="AlphaFoldDB" id="A0A285VFB6"/>
<accession>A0A285VFB6</accession>